<feature type="region of interest" description="Disordered" evidence="1">
    <location>
        <begin position="13"/>
        <end position="90"/>
    </location>
</feature>
<proteinExistence type="predicted"/>
<comment type="caution">
    <text evidence="2">The sequence shown here is derived from an EMBL/GenBank/DDBJ whole genome shotgun (WGS) entry which is preliminary data.</text>
</comment>
<dbReference type="EMBL" id="NSDM01000006">
    <property type="protein sequence ID" value="MDQ2585279.1"/>
    <property type="molecule type" value="Genomic_DNA"/>
</dbReference>
<dbReference type="Proteomes" id="UP001225605">
    <property type="component" value="Unassembled WGS sequence"/>
</dbReference>
<accession>A0ABU0WZI2</accession>
<organism evidence="2 3">
    <name type="scientific">Saccharothrix yanglingensis</name>
    <dbReference type="NCBI Taxonomy" id="659496"/>
    <lineage>
        <taxon>Bacteria</taxon>
        <taxon>Bacillati</taxon>
        <taxon>Actinomycetota</taxon>
        <taxon>Actinomycetes</taxon>
        <taxon>Pseudonocardiales</taxon>
        <taxon>Pseudonocardiaceae</taxon>
        <taxon>Saccharothrix</taxon>
    </lineage>
</organism>
<evidence type="ECO:0000313" key="2">
    <source>
        <dbReference type="EMBL" id="MDQ2585279.1"/>
    </source>
</evidence>
<feature type="compositionally biased region" description="Basic residues" evidence="1">
    <location>
        <begin position="50"/>
        <end position="61"/>
    </location>
</feature>
<evidence type="ECO:0000256" key="1">
    <source>
        <dbReference type="SAM" id="MobiDB-lite"/>
    </source>
</evidence>
<gene>
    <name evidence="2" type="ORF">CKY47_15085</name>
</gene>
<name>A0ABU0WZI2_9PSEU</name>
<evidence type="ECO:0000313" key="3">
    <source>
        <dbReference type="Proteomes" id="UP001225605"/>
    </source>
</evidence>
<reference evidence="2 3" key="1">
    <citation type="submission" date="2017-06" db="EMBL/GenBank/DDBJ databases">
        <title>Cultured bacterium strain Saccharothrix yanglingensis Hhs.015.</title>
        <authorList>
            <person name="Xia Y."/>
        </authorList>
    </citation>
    <scope>NUCLEOTIDE SEQUENCE [LARGE SCALE GENOMIC DNA]</scope>
    <source>
        <strain evidence="2 3">Hhs.015</strain>
    </source>
</reference>
<sequence length="90" mass="9706">MPPAVWNAVLDAVRDRDGEEPPLPTFNRTRPGDDDLDPEERARTLSRATGGHRGRPAHRDRRGAGVRAARALAGGPEPRGRLGPGRSNPV</sequence>
<feature type="compositionally biased region" description="Low complexity" evidence="1">
    <location>
        <begin position="65"/>
        <end position="76"/>
    </location>
</feature>
<keyword evidence="3" id="KW-1185">Reference proteome</keyword>
<protein>
    <submittedName>
        <fullName evidence="2">Uncharacterized protein</fullName>
    </submittedName>
</protein>